<evidence type="ECO:0000256" key="1">
    <source>
        <dbReference type="ARBA" id="ARBA00001933"/>
    </source>
</evidence>
<dbReference type="GO" id="GO:0046394">
    <property type="term" value="P:carboxylic acid biosynthetic process"/>
    <property type="evidence" value="ECO:0007669"/>
    <property type="project" value="UniProtKB-ARBA"/>
</dbReference>
<dbReference type="NCBIfam" id="TIGR01121">
    <property type="entry name" value="D_amino_aminoT"/>
    <property type="match status" value="1"/>
</dbReference>
<dbReference type="GO" id="GO:0047810">
    <property type="term" value="F:D-alanine-2-oxoglutarate aminotransferase activity"/>
    <property type="evidence" value="ECO:0007669"/>
    <property type="project" value="UniProtKB-EC"/>
</dbReference>
<evidence type="ECO:0000313" key="13">
    <source>
        <dbReference type="EMBL" id="EGL82845.1"/>
    </source>
</evidence>
<proteinExistence type="inferred from homology"/>
<dbReference type="SUPFAM" id="SSF56752">
    <property type="entry name" value="D-aminoacid aminotransferase-like PLP-dependent enzymes"/>
    <property type="match status" value="1"/>
</dbReference>
<evidence type="ECO:0000313" key="15">
    <source>
        <dbReference type="Proteomes" id="UP000010716"/>
    </source>
</evidence>
<dbReference type="InterPro" id="IPR043132">
    <property type="entry name" value="BCAT-like_C"/>
</dbReference>
<reference evidence="13 15" key="1">
    <citation type="journal article" date="2011" name="J. Bacteriol.">
        <title>Draft genome sequence of the thermoalkaliphilic Caldalkalibacillus thermarum strain TA2.A1.</title>
        <authorList>
            <person name="Kalamorz F."/>
            <person name="Keis S."/>
            <person name="McMillan D.G."/>
            <person name="Olsson K."/>
            <person name="Stanton J.A."/>
            <person name="Stockwell P."/>
            <person name="Black M.A."/>
            <person name="Klingeman D.M."/>
            <person name="Land M.L."/>
            <person name="Han C.S."/>
            <person name="Martin S.L."/>
            <person name="Becher S.A."/>
            <person name="Peddie C.J."/>
            <person name="Morgan H.W."/>
            <person name="Matthies D."/>
            <person name="Preiss L."/>
            <person name="Meier T."/>
            <person name="Brown S.D."/>
            <person name="Cook G.M."/>
        </authorList>
    </citation>
    <scope>NUCLEOTIDE SEQUENCE [LARGE SCALE GENOMIC DNA]</scope>
    <source>
        <strain evidence="13 15">TA2.A1</strain>
    </source>
</reference>
<dbReference type="InterPro" id="IPR001544">
    <property type="entry name" value="Aminotrans_IV"/>
</dbReference>
<dbReference type="InterPro" id="IPR036038">
    <property type="entry name" value="Aminotransferase-like"/>
</dbReference>
<evidence type="ECO:0000256" key="9">
    <source>
        <dbReference type="ARBA" id="ARBA00047911"/>
    </source>
</evidence>
<comment type="function">
    <text evidence="12">Acts on the D-isomers of alanine, leucine, aspartate, glutamate, aminobutyrate, norvaline and asparagine. The enzyme transfers an amino group from a substrate D-amino acid to the pyridoxal phosphate cofactor to form pyridoxamine and an alpha-keto acid in the first half-reaction.</text>
</comment>
<gene>
    <name evidence="14" type="primary">dat</name>
    <name evidence="13" type="ORF">CathTA2_1610</name>
    <name evidence="14" type="ORF">HUR95_09900</name>
</gene>
<dbReference type="InterPro" id="IPR050571">
    <property type="entry name" value="Class-IV_PLP-Dep_Aminotrnsfr"/>
</dbReference>
<comment type="catalytic activity">
    <reaction evidence="9 12">
        <text>D-alanine + 2-oxoglutarate = D-glutamate + pyruvate</text>
        <dbReference type="Rhea" id="RHEA:15869"/>
        <dbReference type="ChEBI" id="CHEBI:15361"/>
        <dbReference type="ChEBI" id="CHEBI:16810"/>
        <dbReference type="ChEBI" id="CHEBI:29986"/>
        <dbReference type="ChEBI" id="CHEBI:57416"/>
        <dbReference type="EC" id="2.6.1.21"/>
    </reaction>
</comment>
<organism evidence="13 15">
    <name type="scientific">Caldalkalibacillus thermarum (strain TA2.A1)</name>
    <dbReference type="NCBI Taxonomy" id="986075"/>
    <lineage>
        <taxon>Bacteria</taxon>
        <taxon>Bacillati</taxon>
        <taxon>Bacillota</taxon>
        <taxon>Bacilli</taxon>
        <taxon>Bacillales</taxon>
        <taxon>Bacillaceae</taxon>
        <taxon>Caldalkalibacillus</taxon>
    </lineage>
</organism>
<name>F5L710_CALTT</name>
<evidence type="ECO:0000256" key="4">
    <source>
        <dbReference type="ARBA" id="ARBA00012874"/>
    </source>
</evidence>
<keyword evidence="7 13" id="KW-0808">Transferase</keyword>
<protein>
    <recommendedName>
        <fullName evidence="5 12">D-alanine aminotransferase</fullName>
        <ecNumber evidence="4 12">2.6.1.21</ecNumber>
    </recommendedName>
</protein>
<evidence type="ECO:0000256" key="12">
    <source>
        <dbReference type="RuleBase" id="RU004520"/>
    </source>
</evidence>
<dbReference type="FunFam" id="3.20.10.10:FF:000002">
    <property type="entry name" value="D-alanine aminotransferase"/>
    <property type="match status" value="1"/>
</dbReference>
<evidence type="ECO:0000256" key="3">
    <source>
        <dbReference type="ARBA" id="ARBA00011738"/>
    </source>
</evidence>
<dbReference type="Gene3D" id="3.30.470.10">
    <property type="match status" value="1"/>
</dbReference>
<dbReference type="GO" id="GO:0008652">
    <property type="term" value="P:amino acid biosynthetic process"/>
    <property type="evidence" value="ECO:0007669"/>
    <property type="project" value="UniProtKB-ARBA"/>
</dbReference>
<evidence type="ECO:0000256" key="5">
    <source>
        <dbReference type="ARBA" id="ARBA00021779"/>
    </source>
</evidence>
<dbReference type="Proteomes" id="UP000825179">
    <property type="component" value="Chromosome"/>
</dbReference>
<evidence type="ECO:0000256" key="2">
    <source>
        <dbReference type="ARBA" id="ARBA00009320"/>
    </source>
</evidence>
<evidence type="ECO:0000256" key="6">
    <source>
        <dbReference type="ARBA" id="ARBA00022576"/>
    </source>
</evidence>
<dbReference type="PANTHER" id="PTHR42743">
    <property type="entry name" value="AMINO-ACID AMINOTRANSFERASE"/>
    <property type="match status" value="1"/>
</dbReference>
<keyword evidence="16" id="KW-1185">Reference proteome</keyword>
<reference evidence="14" key="3">
    <citation type="submission" date="2021-08" db="EMBL/GenBank/DDBJ databases">
        <authorList>
            <person name="de Jong S."/>
            <person name="van den Broek M."/>
            <person name="Merkel A."/>
            <person name="de la Torre Cortes P."/>
            <person name="Kalamorz F."/>
            <person name="Cook G."/>
            <person name="van Loosdrecht M."/>
            <person name="McMillan D."/>
        </authorList>
    </citation>
    <scope>NUCLEOTIDE SEQUENCE</scope>
    <source>
        <strain evidence="14">TA2.A1</strain>
    </source>
</reference>
<dbReference type="GO" id="GO:0030170">
    <property type="term" value="F:pyridoxal phosphate binding"/>
    <property type="evidence" value="ECO:0007669"/>
    <property type="project" value="InterPro"/>
</dbReference>
<dbReference type="CDD" id="cd01558">
    <property type="entry name" value="D-AAT_like"/>
    <property type="match status" value="1"/>
</dbReference>
<dbReference type="InterPro" id="IPR018300">
    <property type="entry name" value="Aminotrans_IV_CS"/>
</dbReference>
<accession>F5L710</accession>
<comment type="similarity">
    <text evidence="2 10">Belongs to the class-IV pyridoxal-phosphate-dependent aminotransferase family.</text>
</comment>
<evidence type="ECO:0000256" key="11">
    <source>
        <dbReference type="RuleBase" id="RU004516"/>
    </source>
</evidence>
<dbReference type="RefSeq" id="WP_007504638.1">
    <property type="nucleotide sequence ID" value="NZ_AFCE01000136.1"/>
</dbReference>
<dbReference type="GO" id="GO:0005829">
    <property type="term" value="C:cytosol"/>
    <property type="evidence" value="ECO:0007669"/>
    <property type="project" value="TreeGrafter"/>
</dbReference>
<dbReference type="AlphaFoldDB" id="F5L710"/>
<evidence type="ECO:0000313" key="16">
    <source>
        <dbReference type="Proteomes" id="UP000825179"/>
    </source>
</evidence>
<dbReference type="PANTHER" id="PTHR42743:SF10">
    <property type="entry name" value="D-ALANINE AMINOTRANSFERASE"/>
    <property type="match status" value="1"/>
</dbReference>
<keyword evidence="6 13" id="KW-0032">Aminotransferase</keyword>
<dbReference type="InterPro" id="IPR043131">
    <property type="entry name" value="BCAT-like_N"/>
</dbReference>
<dbReference type="GO" id="GO:0046416">
    <property type="term" value="P:D-amino acid metabolic process"/>
    <property type="evidence" value="ECO:0007669"/>
    <property type="project" value="InterPro"/>
</dbReference>
<dbReference type="EC" id="2.6.1.21" evidence="4 12"/>
<sequence>MKQTDIILLNESYVPRQEAKIDIEDRGYQFGDGIYEVIRVYGGRVFLLSEHLQRLKRSADEIQLALPLSLDELKQRLLELTDRTKLDEGIIYVQLTRGVAPRYHGFPDPAVKAQLVAYTKPMDRPLTQQQQGVKAVLVNDIRWLRCDIKTVNLLPNVLAKQKATENGAFEAIQHRNGTVTEGSSSNVFMVKKGVLHTHPPNNLILNGITRQYVIQLCSELNLRVHEQTFSVNDLLQADEVFITSTTSEIIPVIQIDKDTIGEGRPGPITQQLQQAFDQRIAELKTKTVR</sequence>
<dbReference type="PROSITE" id="PS00770">
    <property type="entry name" value="AA_TRANSFER_CLASS_4"/>
    <property type="match status" value="1"/>
</dbReference>
<dbReference type="EMBL" id="CP082237">
    <property type="protein sequence ID" value="QZT32698.1"/>
    <property type="molecule type" value="Genomic_DNA"/>
</dbReference>
<dbReference type="eggNOG" id="COG0115">
    <property type="taxonomic scope" value="Bacteria"/>
</dbReference>
<dbReference type="InterPro" id="IPR005784">
    <property type="entry name" value="D_amino_transT"/>
</dbReference>
<comment type="cofactor">
    <cofactor evidence="1 11">
        <name>pyridoxal 5'-phosphate</name>
        <dbReference type="ChEBI" id="CHEBI:597326"/>
    </cofactor>
</comment>
<dbReference type="Proteomes" id="UP000010716">
    <property type="component" value="Unassembled WGS sequence"/>
</dbReference>
<evidence type="ECO:0000256" key="7">
    <source>
        <dbReference type="ARBA" id="ARBA00022679"/>
    </source>
</evidence>
<dbReference type="Pfam" id="PF01063">
    <property type="entry name" value="Aminotran_4"/>
    <property type="match status" value="1"/>
</dbReference>
<evidence type="ECO:0000256" key="8">
    <source>
        <dbReference type="ARBA" id="ARBA00022898"/>
    </source>
</evidence>
<reference evidence="14 16" key="2">
    <citation type="journal article" date="2020" name="Extremophiles">
        <title>Genomic analysis of Caldalkalibacillus thermarum TA2.A1 reveals aerobic alkaliphilic metabolism and evolutionary hallmarks linking alkaliphilic bacteria and plant life.</title>
        <authorList>
            <person name="de Jong S.I."/>
            <person name="van den Broek M.A."/>
            <person name="Merkel A.Y."/>
            <person name="de la Torre Cortes P."/>
            <person name="Kalamorz F."/>
            <person name="Cook G.M."/>
            <person name="van Loosdrecht M.C.M."/>
            <person name="McMillan D.G.G."/>
        </authorList>
    </citation>
    <scope>NUCLEOTIDE SEQUENCE [LARGE SCALE GENOMIC DNA]</scope>
    <source>
        <strain evidence="14 16">TA2.A1</strain>
    </source>
</reference>
<keyword evidence="8 11" id="KW-0663">Pyridoxal phosphate</keyword>
<evidence type="ECO:0000313" key="14">
    <source>
        <dbReference type="EMBL" id="QZT32698.1"/>
    </source>
</evidence>
<dbReference type="Gene3D" id="3.20.10.10">
    <property type="entry name" value="D-amino Acid Aminotransferase, subunit A, domain 2"/>
    <property type="match status" value="1"/>
</dbReference>
<evidence type="ECO:0000256" key="10">
    <source>
        <dbReference type="RuleBase" id="RU004106"/>
    </source>
</evidence>
<dbReference type="KEGG" id="cthu:HUR95_09900"/>
<dbReference type="NCBIfam" id="NF005209">
    <property type="entry name" value="PRK06680.1"/>
    <property type="match status" value="1"/>
</dbReference>
<dbReference type="OrthoDB" id="9805628at2"/>
<comment type="subunit">
    <text evidence="3">Homodimer.</text>
</comment>
<dbReference type="EMBL" id="AFCE01000136">
    <property type="protein sequence ID" value="EGL82845.1"/>
    <property type="molecule type" value="Genomic_DNA"/>
</dbReference>